<gene>
    <name evidence="2" type="ORF">HETSPECPRED_000977</name>
</gene>
<sequence length="197" mass="21601">MSPTTKRLTRSASDSVKAQEFASRQRESQSVGLQYTSGVGRELGALRSDGVVPEETGLRSTRAANRRDGLRGGKKDKDPLAPKAARVTKSRGTTGRKKKGGKVYLGPGYRREGEAVEGKGRECLICAEVLSGAQFPAPETMAACVHESRVCRTCIARHIETQLQGNGQWTGLQCLDCQGNLNKDQIWHLIWLDDFER</sequence>
<feature type="compositionally biased region" description="Basic and acidic residues" evidence="1">
    <location>
        <begin position="65"/>
        <end position="80"/>
    </location>
</feature>
<evidence type="ECO:0008006" key="4">
    <source>
        <dbReference type="Google" id="ProtNLM"/>
    </source>
</evidence>
<dbReference type="EMBL" id="CAJPDS010000011">
    <property type="protein sequence ID" value="CAF9912574.1"/>
    <property type="molecule type" value="Genomic_DNA"/>
</dbReference>
<name>A0A8H3ETW9_9LECA</name>
<feature type="compositionally biased region" description="Polar residues" evidence="1">
    <location>
        <begin position="1"/>
        <end position="16"/>
    </location>
</feature>
<proteinExistence type="predicted"/>
<dbReference type="AlphaFoldDB" id="A0A8H3ETW9"/>
<comment type="caution">
    <text evidence="2">The sequence shown here is derived from an EMBL/GenBank/DDBJ whole genome shotgun (WGS) entry which is preliminary data.</text>
</comment>
<feature type="compositionally biased region" description="Polar residues" evidence="1">
    <location>
        <begin position="28"/>
        <end position="37"/>
    </location>
</feature>
<evidence type="ECO:0000313" key="2">
    <source>
        <dbReference type="EMBL" id="CAF9912574.1"/>
    </source>
</evidence>
<protein>
    <recommendedName>
        <fullName evidence="4">RING-type domain-containing protein</fullName>
    </recommendedName>
</protein>
<keyword evidence="3" id="KW-1185">Reference proteome</keyword>
<dbReference type="SUPFAM" id="SSF57850">
    <property type="entry name" value="RING/U-box"/>
    <property type="match status" value="1"/>
</dbReference>
<dbReference type="Proteomes" id="UP000664521">
    <property type="component" value="Unassembled WGS sequence"/>
</dbReference>
<dbReference type="OrthoDB" id="1431934at2759"/>
<reference evidence="2" key="1">
    <citation type="submission" date="2021-03" db="EMBL/GenBank/DDBJ databases">
        <authorList>
            <person name="Tagirdzhanova G."/>
        </authorList>
    </citation>
    <scope>NUCLEOTIDE SEQUENCE</scope>
</reference>
<dbReference type="InterPro" id="IPR013083">
    <property type="entry name" value="Znf_RING/FYVE/PHD"/>
</dbReference>
<organism evidence="2 3">
    <name type="scientific">Heterodermia speciosa</name>
    <dbReference type="NCBI Taxonomy" id="116794"/>
    <lineage>
        <taxon>Eukaryota</taxon>
        <taxon>Fungi</taxon>
        <taxon>Dikarya</taxon>
        <taxon>Ascomycota</taxon>
        <taxon>Pezizomycotina</taxon>
        <taxon>Lecanoromycetes</taxon>
        <taxon>OSLEUM clade</taxon>
        <taxon>Lecanoromycetidae</taxon>
        <taxon>Caliciales</taxon>
        <taxon>Physciaceae</taxon>
        <taxon>Heterodermia</taxon>
    </lineage>
</organism>
<accession>A0A8H3ETW9</accession>
<evidence type="ECO:0000256" key="1">
    <source>
        <dbReference type="SAM" id="MobiDB-lite"/>
    </source>
</evidence>
<feature type="region of interest" description="Disordered" evidence="1">
    <location>
        <begin position="1"/>
        <end position="104"/>
    </location>
</feature>
<dbReference type="Gene3D" id="3.30.40.10">
    <property type="entry name" value="Zinc/RING finger domain, C3HC4 (zinc finger)"/>
    <property type="match status" value="1"/>
</dbReference>
<feature type="compositionally biased region" description="Basic residues" evidence="1">
    <location>
        <begin position="86"/>
        <end position="101"/>
    </location>
</feature>
<evidence type="ECO:0000313" key="3">
    <source>
        <dbReference type="Proteomes" id="UP000664521"/>
    </source>
</evidence>